<feature type="transmembrane region" description="Helical" evidence="14">
    <location>
        <begin position="21"/>
        <end position="47"/>
    </location>
</feature>
<dbReference type="GO" id="GO:0000155">
    <property type="term" value="F:phosphorelay sensor kinase activity"/>
    <property type="evidence" value="ECO:0007669"/>
    <property type="project" value="InterPro"/>
</dbReference>
<dbReference type="SUPFAM" id="SSF55874">
    <property type="entry name" value="ATPase domain of HSP90 chaperone/DNA topoisomerase II/histidine kinase"/>
    <property type="match status" value="1"/>
</dbReference>
<gene>
    <name evidence="17" type="ORF">SAMN02746066_03167</name>
</gene>
<dbReference type="InterPro" id="IPR004358">
    <property type="entry name" value="Sig_transdc_His_kin-like_C"/>
</dbReference>
<dbReference type="CDD" id="cd06225">
    <property type="entry name" value="HAMP"/>
    <property type="match status" value="1"/>
</dbReference>
<keyword evidence="6" id="KW-0808">Transferase</keyword>
<dbReference type="PROSITE" id="PS50109">
    <property type="entry name" value="HIS_KIN"/>
    <property type="match status" value="1"/>
</dbReference>
<dbReference type="EMBL" id="FRCP01000016">
    <property type="protein sequence ID" value="SHM75521.1"/>
    <property type="molecule type" value="Genomic_DNA"/>
</dbReference>
<dbReference type="EC" id="2.7.13.3" evidence="3"/>
<protein>
    <recommendedName>
        <fullName evidence="3">histidine kinase</fullName>
        <ecNumber evidence="3">2.7.13.3</ecNumber>
    </recommendedName>
</protein>
<dbReference type="InterPro" id="IPR003594">
    <property type="entry name" value="HATPase_dom"/>
</dbReference>
<dbReference type="InterPro" id="IPR005467">
    <property type="entry name" value="His_kinase_dom"/>
</dbReference>
<keyword evidence="18" id="KW-1185">Reference proteome</keyword>
<dbReference type="SMART" id="SM00387">
    <property type="entry name" value="HATPase_c"/>
    <property type="match status" value="1"/>
</dbReference>
<keyword evidence="8" id="KW-0547">Nucleotide-binding</keyword>
<organism evidence="17 18">
    <name type="scientific">Anaerosporobacter mobilis DSM 15930</name>
    <dbReference type="NCBI Taxonomy" id="1120996"/>
    <lineage>
        <taxon>Bacteria</taxon>
        <taxon>Bacillati</taxon>
        <taxon>Bacillota</taxon>
        <taxon>Clostridia</taxon>
        <taxon>Lachnospirales</taxon>
        <taxon>Lachnospiraceae</taxon>
        <taxon>Anaerosporobacter</taxon>
    </lineage>
</organism>
<dbReference type="OrthoDB" id="9792991at2"/>
<keyword evidence="9 17" id="KW-0418">Kinase</keyword>
<dbReference type="SMART" id="SM00304">
    <property type="entry name" value="HAMP"/>
    <property type="match status" value="1"/>
</dbReference>
<keyword evidence="4" id="KW-1003">Cell membrane</keyword>
<keyword evidence="5" id="KW-0597">Phosphoprotein</keyword>
<proteinExistence type="predicted"/>
<dbReference type="FunFam" id="3.30.565.10:FF:000013">
    <property type="entry name" value="Two-component sensor histidine kinase"/>
    <property type="match status" value="1"/>
</dbReference>
<dbReference type="STRING" id="1120996.SAMN02746066_03167"/>
<evidence type="ECO:0000256" key="2">
    <source>
        <dbReference type="ARBA" id="ARBA00004651"/>
    </source>
</evidence>
<dbReference type="Pfam" id="PF00512">
    <property type="entry name" value="HisKA"/>
    <property type="match status" value="1"/>
</dbReference>
<evidence type="ECO:0000256" key="4">
    <source>
        <dbReference type="ARBA" id="ARBA00022475"/>
    </source>
</evidence>
<keyword evidence="13 14" id="KW-0472">Membrane</keyword>
<dbReference type="AlphaFoldDB" id="A0A1M7LBW9"/>
<dbReference type="PANTHER" id="PTHR45528">
    <property type="entry name" value="SENSOR HISTIDINE KINASE CPXA"/>
    <property type="match status" value="1"/>
</dbReference>
<evidence type="ECO:0000256" key="10">
    <source>
        <dbReference type="ARBA" id="ARBA00022840"/>
    </source>
</evidence>
<dbReference type="GO" id="GO:0005524">
    <property type="term" value="F:ATP binding"/>
    <property type="evidence" value="ECO:0007669"/>
    <property type="project" value="UniProtKB-KW"/>
</dbReference>
<evidence type="ECO:0000313" key="18">
    <source>
        <dbReference type="Proteomes" id="UP000184038"/>
    </source>
</evidence>
<dbReference type="InterPro" id="IPR003660">
    <property type="entry name" value="HAMP_dom"/>
</dbReference>
<dbReference type="Gene3D" id="3.30.565.10">
    <property type="entry name" value="Histidine kinase-like ATPase, C-terminal domain"/>
    <property type="match status" value="1"/>
</dbReference>
<dbReference type="InterPro" id="IPR036890">
    <property type="entry name" value="HATPase_C_sf"/>
</dbReference>
<dbReference type="GO" id="GO:0005886">
    <property type="term" value="C:plasma membrane"/>
    <property type="evidence" value="ECO:0007669"/>
    <property type="project" value="UniProtKB-SubCell"/>
</dbReference>
<keyword evidence="10" id="KW-0067">ATP-binding</keyword>
<sequence>MIKYMKKYKVEENFQKRIIRYAILSLLITILIEAMVVGIIYLGGYVFSNRQSTDEMNIEMQSDLVENNRLADTPMIAKATVPEEIPKQSFLDKKEAVFVIAAICMVSGAILFTCLFIIYLQRYYRYIAEITEGIDRIALGDFESKIPVRYNDELSSVADTVNRLSVSIQKMIEVQRENEQSKNDLITSVAHDLRTPLTSIIGYLDLVRLGKVTDENMKQRYVGIAYNKAKRLQNLIEDLFAYTQLSFGKVTLRNSELDMVKFLEQIAEEFYPIFQDSNLEYTFRTDVTKAVVYGDGDMLERVFANLYGNAVKYGKEGEKVEAYLEEKDDTFEIRITNYGQLIPKEEIENIFERFYRVDSSRSGETGGTGLGLAIARNIVVMHGGTITATSNIGGTTFTVTLNKAI</sequence>
<keyword evidence="11 14" id="KW-1133">Transmembrane helix</keyword>
<evidence type="ECO:0000256" key="9">
    <source>
        <dbReference type="ARBA" id="ARBA00022777"/>
    </source>
</evidence>
<name>A0A1M7LBW9_9FIRM</name>
<dbReference type="InterPro" id="IPR003661">
    <property type="entry name" value="HisK_dim/P_dom"/>
</dbReference>
<dbReference type="CDD" id="cd00075">
    <property type="entry name" value="HATPase"/>
    <property type="match status" value="1"/>
</dbReference>
<dbReference type="Gene3D" id="1.10.287.130">
    <property type="match status" value="1"/>
</dbReference>
<evidence type="ECO:0000256" key="14">
    <source>
        <dbReference type="SAM" id="Phobius"/>
    </source>
</evidence>
<dbReference type="Proteomes" id="UP000184038">
    <property type="component" value="Unassembled WGS sequence"/>
</dbReference>
<dbReference type="InterPro" id="IPR050398">
    <property type="entry name" value="HssS/ArlS-like"/>
</dbReference>
<feature type="domain" description="HAMP" evidence="16">
    <location>
        <begin position="125"/>
        <end position="173"/>
    </location>
</feature>
<dbReference type="PRINTS" id="PR00344">
    <property type="entry name" value="BCTRLSENSOR"/>
</dbReference>
<evidence type="ECO:0000259" key="15">
    <source>
        <dbReference type="PROSITE" id="PS50109"/>
    </source>
</evidence>
<evidence type="ECO:0000256" key="11">
    <source>
        <dbReference type="ARBA" id="ARBA00022989"/>
    </source>
</evidence>
<evidence type="ECO:0000256" key="1">
    <source>
        <dbReference type="ARBA" id="ARBA00000085"/>
    </source>
</evidence>
<dbReference type="Gene3D" id="6.10.340.10">
    <property type="match status" value="1"/>
</dbReference>
<evidence type="ECO:0000313" key="17">
    <source>
        <dbReference type="EMBL" id="SHM75521.1"/>
    </source>
</evidence>
<evidence type="ECO:0000256" key="12">
    <source>
        <dbReference type="ARBA" id="ARBA00023012"/>
    </source>
</evidence>
<dbReference type="PANTHER" id="PTHR45528:SF1">
    <property type="entry name" value="SENSOR HISTIDINE KINASE CPXA"/>
    <property type="match status" value="1"/>
</dbReference>
<dbReference type="RefSeq" id="WP_084139306.1">
    <property type="nucleotide sequence ID" value="NZ_FRCP01000016.1"/>
</dbReference>
<keyword evidence="12" id="KW-0902">Two-component regulatory system</keyword>
<dbReference type="Pfam" id="PF00672">
    <property type="entry name" value="HAMP"/>
    <property type="match status" value="1"/>
</dbReference>
<dbReference type="PROSITE" id="PS50885">
    <property type="entry name" value="HAMP"/>
    <property type="match status" value="1"/>
</dbReference>
<feature type="domain" description="Histidine kinase" evidence="15">
    <location>
        <begin position="188"/>
        <end position="405"/>
    </location>
</feature>
<feature type="transmembrane region" description="Helical" evidence="14">
    <location>
        <begin position="96"/>
        <end position="120"/>
    </location>
</feature>
<dbReference type="SMART" id="SM00388">
    <property type="entry name" value="HisKA"/>
    <property type="match status" value="1"/>
</dbReference>
<comment type="subcellular location">
    <subcellularLocation>
        <location evidence="2">Cell membrane</location>
        <topology evidence="2">Multi-pass membrane protein</topology>
    </subcellularLocation>
</comment>
<evidence type="ECO:0000256" key="7">
    <source>
        <dbReference type="ARBA" id="ARBA00022692"/>
    </source>
</evidence>
<evidence type="ECO:0000256" key="13">
    <source>
        <dbReference type="ARBA" id="ARBA00023136"/>
    </source>
</evidence>
<dbReference type="SUPFAM" id="SSF158472">
    <property type="entry name" value="HAMP domain-like"/>
    <property type="match status" value="1"/>
</dbReference>
<reference evidence="17 18" key="1">
    <citation type="submission" date="2016-11" db="EMBL/GenBank/DDBJ databases">
        <authorList>
            <person name="Jaros S."/>
            <person name="Januszkiewicz K."/>
            <person name="Wedrychowicz H."/>
        </authorList>
    </citation>
    <scope>NUCLEOTIDE SEQUENCE [LARGE SCALE GENOMIC DNA]</scope>
    <source>
        <strain evidence="17 18">DSM 15930</strain>
    </source>
</reference>
<evidence type="ECO:0000259" key="16">
    <source>
        <dbReference type="PROSITE" id="PS50885"/>
    </source>
</evidence>
<dbReference type="SUPFAM" id="SSF47384">
    <property type="entry name" value="Homodimeric domain of signal transducing histidine kinase"/>
    <property type="match status" value="1"/>
</dbReference>
<evidence type="ECO:0000256" key="5">
    <source>
        <dbReference type="ARBA" id="ARBA00022553"/>
    </source>
</evidence>
<comment type="catalytic activity">
    <reaction evidence="1">
        <text>ATP + protein L-histidine = ADP + protein N-phospho-L-histidine.</text>
        <dbReference type="EC" id="2.7.13.3"/>
    </reaction>
</comment>
<dbReference type="InterPro" id="IPR036097">
    <property type="entry name" value="HisK_dim/P_sf"/>
</dbReference>
<dbReference type="CDD" id="cd00082">
    <property type="entry name" value="HisKA"/>
    <property type="match status" value="1"/>
</dbReference>
<keyword evidence="7 14" id="KW-0812">Transmembrane</keyword>
<dbReference type="Pfam" id="PF02518">
    <property type="entry name" value="HATPase_c"/>
    <property type="match status" value="1"/>
</dbReference>
<evidence type="ECO:0000256" key="8">
    <source>
        <dbReference type="ARBA" id="ARBA00022741"/>
    </source>
</evidence>
<evidence type="ECO:0000256" key="6">
    <source>
        <dbReference type="ARBA" id="ARBA00022679"/>
    </source>
</evidence>
<accession>A0A1M7LBW9</accession>
<evidence type="ECO:0000256" key="3">
    <source>
        <dbReference type="ARBA" id="ARBA00012438"/>
    </source>
</evidence>